<evidence type="ECO:0000313" key="2">
    <source>
        <dbReference type="EMBL" id="GAA2133719.1"/>
    </source>
</evidence>
<dbReference type="PANTHER" id="PTHR34853:SF1">
    <property type="entry name" value="LIPASE 5"/>
    <property type="match status" value="1"/>
</dbReference>
<dbReference type="Gene3D" id="3.40.50.1820">
    <property type="entry name" value="alpha/beta hydrolase"/>
    <property type="match status" value="1"/>
</dbReference>
<dbReference type="Proteomes" id="UP001501020">
    <property type="component" value="Unassembled WGS sequence"/>
</dbReference>
<dbReference type="PANTHER" id="PTHR34853">
    <property type="match status" value="1"/>
</dbReference>
<evidence type="ECO:0000313" key="3">
    <source>
        <dbReference type="Proteomes" id="UP001501020"/>
    </source>
</evidence>
<gene>
    <name evidence="2" type="ORF">GCM10009727_27200</name>
</gene>
<dbReference type="Pfam" id="PF03583">
    <property type="entry name" value="LIP"/>
    <property type="match status" value="1"/>
</dbReference>
<dbReference type="PIRSF" id="PIRSF029171">
    <property type="entry name" value="Esterase_LipA"/>
    <property type="match status" value="1"/>
</dbReference>
<feature type="compositionally biased region" description="Basic residues" evidence="1">
    <location>
        <begin position="32"/>
        <end position="42"/>
    </location>
</feature>
<dbReference type="InterPro" id="IPR005152">
    <property type="entry name" value="Lipase_secreted"/>
</dbReference>
<accession>A0ABP5KKD9</accession>
<feature type="region of interest" description="Disordered" evidence="1">
    <location>
        <begin position="1"/>
        <end position="42"/>
    </location>
</feature>
<comment type="caution">
    <text evidence="2">The sequence shown here is derived from an EMBL/GenBank/DDBJ whole genome shotgun (WGS) entry which is preliminary data.</text>
</comment>
<dbReference type="SUPFAM" id="SSF53474">
    <property type="entry name" value="alpha/beta-Hydrolases"/>
    <property type="match status" value="1"/>
</dbReference>
<dbReference type="Gene3D" id="1.10.260.130">
    <property type="match status" value="1"/>
</dbReference>
<sequence>MFHYGTRLTAQGRPGGRMRAFRPVPPPPKGAPMRHKGTHPAARRRLPVASAAIVAATSLTALAGTAAAEEAPAAGTRPGDVVSAEPSAYRLPPGFPTPTDAWKIHYRSTDANGRPDVVSGTVIVPRDGRTGTRPVLTYAVGTVGLGDQCAPSAAFPKGDAVNSSLLNQALLRGWAVAVTDYQGLGTPGDHTYLVGRAEGTAVLDAARAAERLPEAQNTGVTASSPVAVMGYSQGGQATGWAAELAGSYAPDLKIKGIAAGGVPADLLTGTDDSGGADFGLELMTAIGHDAAYPELDLDKYLNDDGRALVAKLRDSCVVEASLETMGKSLEDLTVSDPLKASDWIARLKQDHLGDHAPASPVYLWHGTADQIVSYDIGKQLRADWCSRGANVQWRSYSLADHMGAAVLGAGTALDWLAARVSGEPAQSNCA</sequence>
<protein>
    <submittedName>
        <fullName evidence="2">Lipase family protein</fullName>
    </submittedName>
</protein>
<name>A0ABP5KKD9_9ACTN</name>
<evidence type="ECO:0000256" key="1">
    <source>
        <dbReference type="SAM" id="MobiDB-lite"/>
    </source>
</evidence>
<dbReference type="EMBL" id="BAAAMR010000019">
    <property type="protein sequence ID" value="GAA2133719.1"/>
    <property type="molecule type" value="Genomic_DNA"/>
</dbReference>
<keyword evidence="3" id="KW-1185">Reference proteome</keyword>
<organism evidence="2 3">
    <name type="scientific">Actinomadura napierensis</name>
    <dbReference type="NCBI Taxonomy" id="267854"/>
    <lineage>
        <taxon>Bacteria</taxon>
        <taxon>Bacillati</taxon>
        <taxon>Actinomycetota</taxon>
        <taxon>Actinomycetes</taxon>
        <taxon>Streptosporangiales</taxon>
        <taxon>Thermomonosporaceae</taxon>
        <taxon>Actinomadura</taxon>
    </lineage>
</organism>
<reference evidence="3" key="1">
    <citation type="journal article" date="2019" name="Int. J. Syst. Evol. Microbiol.">
        <title>The Global Catalogue of Microorganisms (GCM) 10K type strain sequencing project: providing services to taxonomists for standard genome sequencing and annotation.</title>
        <authorList>
            <consortium name="The Broad Institute Genomics Platform"/>
            <consortium name="The Broad Institute Genome Sequencing Center for Infectious Disease"/>
            <person name="Wu L."/>
            <person name="Ma J."/>
        </authorList>
    </citation>
    <scope>NUCLEOTIDE SEQUENCE [LARGE SCALE GENOMIC DNA]</scope>
    <source>
        <strain evidence="3">JCM 13850</strain>
    </source>
</reference>
<dbReference type="InterPro" id="IPR029058">
    <property type="entry name" value="AB_hydrolase_fold"/>
</dbReference>
<proteinExistence type="predicted"/>